<feature type="transmembrane region" description="Helical" evidence="1">
    <location>
        <begin position="170"/>
        <end position="190"/>
    </location>
</feature>
<reference evidence="3" key="1">
    <citation type="journal article" date="2021" name="PeerJ">
        <title>Extensive microbial diversity within the chicken gut microbiome revealed by metagenomics and culture.</title>
        <authorList>
            <person name="Gilroy R."/>
            <person name="Ravi A."/>
            <person name="Getino M."/>
            <person name="Pursley I."/>
            <person name="Horton D.L."/>
            <person name="Alikhan N.F."/>
            <person name="Baker D."/>
            <person name="Gharbi K."/>
            <person name="Hall N."/>
            <person name="Watson M."/>
            <person name="Adriaenssens E.M."/>
            <person name="Foster-Nyarko E."/>
            <person name="Jarju S."/>
            <person name="Secka A."/>
            <person name="Antonio M."/>
            <person name="Oren A."/>
            <person name="Chaudhuri R.R."/>
            <person name="La Ragione R."/>
            <person name="Hildebrand F."/>
            <person name="Pallen M.J."/>
        </authorList>
    </citation>
    <scope>NUCLEOTIDE SEQUENCE</scope>
    <source>
        <strain evidence="3">CHK169-4300</strain>
    </source>
</reference>
<keyword evidence="1" id="KW-1133">Transmembrane helix</keyword>
<reference evidence="3" key="2">
    <citation type="submission" date="2021-04" db="EMBL/GenBank/DDBJ databases">
        <authorList>
            <person name="Gilroy R."/>
        </authorList>
    </citation>
    <scope>NUCLEOTIDE SEQUENCE</scope>
    <source>
        <strain evidence="3">CHK169-4300</strain>
    </source>
</reference>
<feature type="transmembrane region" description="Helical" evidence="1">
    <location>
        <begin position="196"/>
        <end position="216"/>
    </location>
</feature>
<evidence type="ECO:0000256" key="1">
    <source>
        <dbReference type="SAM" id="Phobius"/>
    </source>
</evidence>
<feature type="transmembrane region" description="Helical" evidence="1">
    <location>
        <begin position="74"/>
        <end position="91"/>
    </location>
</feature>
<keyword evidence="1" id="KW-0472">Membrane</keyword>
<dbReference type="Gene3D" id="1.20.144.10">
    <property type="entry name" value="Phosphatidic acid phosphatase type 2/haloperoxidase"/>
    <property type="match status" value="2"/>
</dbReference>
<name>A0A9D2G0K5_9LACT</name>
<dbReference type="AlphaFoldDB" id="A0A9D2G0K5"/>
<gene>
    <name evidence="3" type="ORF">H9808_03550</name>
</gene>
<feature type="transmembrane region" description="Helical" evidence="1">
    <location>
        <begin position="16"/>
        <end position="37"/>
    </location>
</feature>
<dbReference type="CDD" id="cd03392">
    <property type="entry name" value="PAP2_like_2"/>
    <property type="match status" value="1"/>
</dbReference>
<evidence type="ECO:0000313" key="3">
    <source>
        <dbReference type="EMBL" id="HIZ70829.1"/>
    </source>
</evidence>
<dbReference type="PANTHER" id="PTHR14969:SF13">
    <property type="entry name" value="AT30094P"/>
    <property type="match status" value="1"/>
</dbReference>
<keyword evidence="1" id="KW-0812">Transmembrane</keyword>
<organism evidence="3 4">
    <name type="scientific">Candidatus Atopostipes pullistercoris</name>
    <dbReference type="NCBI Taxonomy" id="2838467"/>
    <lineage>
        <taxon>Bacteria</taxon>
        <taxon>Bacillati</taxon>
        <taxon>Bacillota</taxon>
        <taxon>Bacilli</taxon>
        <taxon>Lactobacillales</taxon>
        <taxon>Carnobacteriaceae</taxon>
        <taxon>Atopostipes</taxon>
    </lineage>
</organism>
<dbReference type="InterPro" id="IPR000326">
    <property type="entry name" value="PAP2/HPO"/>
</dbReference>
<dbReference type="SMART" id="SM00014">
    <property type="entry name" value="acidPPc"/>
    <property type="match status" value="1"/>
</dbReference>
<evidence type="ECO:0000313" key="4">
    <source>
        <dbReference type="Proteomes" id="UP000824106"/>
    </source>
</evidence>
<protein>
    <submittedName>
        <fullName evidence="3">Phosphatase PAP2 family protein</fullName>
    </submittedName>
</protein>
<feature type="domain" description="Phosphatidic acid phosphatase type 2/haloperoxidase" evidence="2">
    <location>
        <begin position="96"/>
        <end position="211"/>
    </location>
</feature>
<dbReference type="PANTHER" id="PTHR14969">
    <property type="entry name" value="SPHINGOSINE-1-PHOSPHATE PHOSPHOHYDROLASE"/>
    <property type="match status" value="1"/>
</dbReference>
<dbReference type="Proteomes" id="UP000824106">
    <property type="component" value="Unassembled WGS sequence"/>
</dbReference>
<sequence>MNQYSKQNIENKTKKNLIIAALIGFLPFLFIGGIGFFDWTSITVQDYRIGALFYNLRTPLRTTIVTIITRIGDVQTQTIITIIIMLILFMAKKWRTGIWYGLTVLLGAALLNNAIKNFYQRVRPEDIDHLIEQGGYSFPSGHSMGSIIVFGGMIFLVFQASKSEAIKWSLGIFLGFLILSIGLSRIYLGVHYPSDVLAGFSLGFTWLILSIAFLGLKMTRKEFHTKKRYSFKDFSQ</sequence>
<dbReference type="InterPro" id="IPR036938">
    <property type="entry name" value="PAP2/HPO_sf"/>
</dbReference>
<accession>A0A9D2G0K5</accession>
<comment type="caution">
    <text evidence="3">The sequence shown here is derived from an EMBL/GenBank/DDBJ whole genome shotgun (WGS) entry which is preliminary data.</text>
</comment>
<feature type="transmembrane region" description="Helical" evidence="1">
    <location>
        <begin position="98"/>
        <end position="115"/>
    </location>
</feature>
<dbReference type="SUPFAM" id="SSF48317">
    <property type="entry name" value="Acid phosphatase/Vanadium-dependent haloperoxidase"/>
    <property type="match status" value="1"/>
</dbReference>
<feature type="transmembrane region" description="Helical" evidence="1">
    <location>
        <begin position="135"/>
        <end position="158"/>
    </location>
</feature>
<dbReference type="Pfam" id="PF01569">
    <property type="entry name" value="PAP2"/>
    <property type="match status" value="1"/>
</dbReference>
<proteinExistence type="predicted"/>
<evidence type="ECO:0000259" key="2">
    <source>
        <dbReference type="SMART" id="SM00014"/>
    </source>
</evidence>
<dbReference type="EMBL" id="DXAZ01000050">
    <property type="protein sequence ID" value="HIZ70829.1"/>
    <property type="molecule type" value="Genomic_DNA"/>
</dbReference>